<feature type="chain" id="PRO_5012153752" description="DUF2268 domain-containing protein" evidence="1">
    <location>
        <begin position="23"/>
        <end position="252"/>
    </location>
</feature>
<evidence type="ECO:0000313" key="3">
    <source>
        <dbReference type="EMBL" id="PAP75060.1"/>
    </source>
</evidence>
<dbReference type="RefSeq" id="WP_095508688.1">
    <property type="nucleotide sequence ID" value="NZ_MQWD01000001.1"/>
</dbReference>
<comment type="caution">
    <text evidence="3">The sequence shown here is derived from an EMBL/GenBank/DDBJ whole genome shotgun (WGS) entry which is preliminary data.</text>
</comment>
<name>A0A271IVC1_9BACT</name>
<dbReference type="AlphaFoldDB" id="A0A271IVC1"/>
<evidence type="ECO:0000256" key="1">
    <source>
        <dbReference type="SAM" id="SignalP"/>
    </source>
</evidence>
<organism evidence="3 4">
    <name type="scientific">Rubrivirga marina</name>
    <dbReference type="NCBI Taxonomy" id="1196024"/>
    <lineage>
        <taxon>Bacteria</taxon>
        <taxon>Pseudomonadati</taxon>
        <taxon>Rhodothermota</taxon>
        <taxon>Rhodothermia</taxon>
        <taxon>Rhodothermales</taxon>
        <taxon>Rubricoccaceae</taxon>
        <taxon>Rubrivirga</taxon>
    </lineage>
</organism>
<feature type="domain" description="DUF2268" evidence="2">
    <location>
        <begin position="98"/>
        <end position="245"/>
    </location>
</feature>
<keyword evidence="4" id="KW-1185">Reference proteome</keyword>
<dbReference type="EMBL" id="MQWD01000001">
    <property type="protein sequence ID" value="PAP75060.1"/>
    <property type="molecule type" value="Genomic_DNA"/>
</dbReference>
<dbReference type="OrthoDB" id="1421358at2"/>
<protein>
    <recommendedName>
        <fullName evidence="2">DUF2268 domain-containing protein</fullName>
    </recommendedName>
</protein>
<dbReference type="Proteomes" id="UP000216339">
    <property type="component" value="Unassembled WGS sequence"/>
</dbReference>
<reference evidence="3 4" key="1">
    <citation type="submission" date="2016-11" db="EMBL/GenBank/DDBJ databases">
        <title>Study of marine rhodopsin-containing bacteria.</title>
        <authorList>
            <person name="Yoshizawa S."/>
            <person name="Kumagai Y."/>
            <person name="Kogure K."/>
        </authorList>
    </citation>
    <scope>NUCLEOTIDE SEQUENCE [LARGE SCALE GENOMIC DNA]</scope>
    <source>
        <strain evidence="3 4">SAORIC-28</strain>
    </source>
</reference>
<feature type="signal peptide" evidence="1">
    <location>
        <begin position="1"/>
        <end position="22"/>
    </location>
</feature>
<evidence type="ECO:0000313" key="4">
    <source>
        <dbReference type="Proteomes" id="UP000216339"/>
    </source>
</evidence>
<evidence type="ECO:0000259" key="2">
    <source>
        <dbReference type="Pfam" id="PF10026"/>
    </source>
</evidence>
<proteinExistence type="predicted"/>
<accession>A0A271IVC1</accession>
<dbReference type="Pfam" id="PF10026">
    <property type="entry name" value="DUF2268"/>
    <property type="match status" value="1"/>
</dbReference>
<gene>
    <name evidence="3" type="ORF">BSZ37_00645</name>
</gene>
<keyword evidence="1" id="KW-0732">Signal</keyword>
<sequence length="252" mass="27206">MVCHRVALLLFASLVASRAPSAEPGLEVEFAESPTFDFAGSAPPDLAATPFTVDEKARIAEVVVDVEARSRALLADLPRRIRVVVARVDRDLSGVGGVSGRADAPGEVLIEISRRLEGGPAAAAGLRNALFHELHHQARGWTIRENRFGPGIAVAAVNEGLAEVFAEEQTGRVLAANEYPDDVDEWAREILALPNDADYVEWMFAHPDGREAIGYRTGRYLVHRAMANSGKTVLELSELSPQEIIGLAQLNP</sequence>
<dbReference type="InterPro" id="IPR018728">
    <property type="entry name" value="DUF2268"/>
</dbReference>